<dbReference type="GeneID" id="58717073"/>
<dbReference type="SUPFAM" id="SSF51206">
    <property type="entry name" value="cAMP-binding domain-like"/>
    <property type="match status" value="1"/>
</dbReference>
<dbReference type="Proteomes" id="UP000029844">
    <property type="component" value="Unassembled WGS sequence"/>
</dbReference>
<sequence>MNRNEFLAELHVDVEKIVLEQGYIVSRENERNEYVYVIESGFCSFCRDNHISGFLSEDDMIGIFDILDGEKSTMTIRTLTTVTALRFKKTGAIKQMINTPQKSYYFYSRLQRYQQQFVDKSIILTLSANERLTKCLKLIADTYGKSLDGGIMLPKAFTIDIIANYVEIRSERMHYLYKKMIQTGRIKNYNGQLFIILDN</sequence>
<evidence type="ECO:0000313" key="3">
    <source>
        <dbReference type="Proteomes" id="UP000029844"/>
    </source>
</evidence>
<dbReference type="SUPFAM" id="SSF46785">
    <property type="entry name" value="Winged helix' DNA-binding domain"/>
    <property type="match status" value="1"/>
</dbReference>
<protein>
    <submittedName>
        <fullName evidence="2">Uncharacterized protein</fullName>
    </submittedName>
</protein>
<dbReference type="STRING" id="1552123.EP57_06740"/>
<dbReference type="InterPro" id="IPR014710">
    <property type="entry name" value="RmlC-like_jellyroll"/>
</dbReference>
<evidence type="ECO:0000313" key="2">
    <source>
        <dbReference type="EMBL" id="KGL41531.1"/>
    </source>
</evidence>
<dbReference type="Gene3D" id="2.60.120.10">
    <property type="entry name" value="Jelly Rolls"/>
    <property type="match status" value="1"/>
</dbReference>
<evidence type="ECO:0000256" key="1">
    <source>
        <dbReference type="ARBA" id="ARBA00023159"/>
    </source>
</evidence>
<keyword evidence="3" id="KW-1185">Reference proteome</keyword>
<name>A0A099W9Z9_9LIST</name>
<dbReference type="PROSITE" id="PS50042">
    <property type="entry name" value="CNMP_BINDING_3"/>
    <property type="match status" value="1"/>
</dbReference>
<dbReference type="CDD" id="cd00038">
    <property type="entry name" value="CAP_ED"/>
    <property type="match status" value="1"/>
</dbReference>
<dbReference type="EMBL" id="JNFA01000019">
    <property type="protein sequence ID" value="KGL41531.1"/>
    <property type="molecule type" value="Genomic_DNA"/>
</dbReference>
<dbReference type="InterPro" id="IPR000595">
    <property type="entry name" value="cNMP-bd_dom"/>
</dbReference>
<dbReference type="InterPro" id="IPR018490">
    <property type="entry name" value="cNMP-bd_dom_sf"/>
</dbReference>
<proteinExistence type="predicted"/>
<organism evidence="2 3">
    <name type="scientific">Listeria booriae</name>
    <dbReference type="NCBI Taxonomy" id="1552123"/>
    <lineage>
        <taxon>Bacteria</taxon>
        <taxon>Bacillati</taxon>
        <taxon>Bacillota</taxon>
        <taxon>Bacilli</taxon>
        <taxon>Bacillales</taxon>
        <taxon>Listeriaceae</taxon>
        <taxon>Listeria</taxon>
    </lineage>
</organism>
<comment type="caution">
    <text evidence="2">The sequence shown here is derived from an EMBL/GenBank/DDBJ whole genome shotgun (WGS) entry which is preliminary data.</text>
</comment>
<accession>A0A099W9Z9</accession>
<dbReference type="AlphaFoldDB" id="A0A099W9Z9"/>
<dbReference type="InterPro" id="IPR036390">
    <property type="entry name" value="WH_DNA-bd_sf"/>
</dbReference>
<gene>
    <name evidence="2" type="ORF">EP57_06740</name>
</gene>
<dbReference type="Pfam" id="PF00027">
    <property type="entry name" value="cNMP_binding"/>
    <property type="match status" value="1"/>
</dbReference>
<dbReference type="RefSeq" id="WP_036085343.1">
    <property type="nucleotide sequence ID" value="NZ_JAASVU010000001.1"/>
</dbReference>
<dbReference type="eggNOG" id="COG0664">
    <property type="taxonomic scope" value="Bacteria"/>
</dbReference>
<reference evidence="2 3" key="1">
    <citation type="submission" date="2014-05" db="EMBL/GenBank/DDBJ databases">
        <title>Novel Listeriaceae from food processing environments.</title>
        <authorList>
            <person name="den Bakker H.C."/>
        </authorList>
    </citation>
    <scope>NUCLEOTIDE SEQUENCE [LARGE SCALE GENOMIC DNA]</scope>
    <source>
        <strain evidence="2 3">FSL A5-0281</strain>
    </source>
</reference>
<keyword evidence="1" id="KW-0010">Activator</keyword>